<dbReference type="NCBIfam" id="TIGR00035">
    <property type="entry name" value="asp_race"/>
    <property type="match status" value="1"/>
</dbReference>
<dbReference type="Gene3D" id="3.40.50.1860">
    <property type="match status" value="2"/>
</dbReference>
<gene>
    <name evidence="3" type="ORF">BHU72_10805</name>
</gene>
<dbReference type="EMBL" id="MJAT01000039">
    <property type="protein sequence ID" value="OEH84295.1"/>
    <property type="molecule type" value="Genomic_DNA"/>
</dbReference>
<sequence length="230" mass="25721">MKRIGMLGGMSWESTVEYYKIINEEVKSRLGGLHSANCLLHSVDFGVVESYMRNGQWDDVARILIAAAKTLENGGADFIITCTNTMHKLADQIQNNIGIPLLHIADATADEIKKAHIKTVGLLGTRPTMEMDFYRSKLKEQGIEVIIPDEEDRAIIHQVIFEELCLGMIREQSKQEYLRIMDIMISMGAEGIILGCTEIPLLIQQADVKVPLFNTTHIHAIIAVEKSLES</sequence>
<keyword evidence="4" id="KW-1185">Reference proteome</keyword>
<dbReference type="AlphaFoldDB" id="A0A1E5L2D6"/>
<protein>
    <submittedName>
        <fullName evidence="3">Aspartate racemase</fullName>
    </submittedName>
</protein>
<evidence type="ECO:0000313" key="3">
    <source>
        <dbReference type="EMBL" id="OEH84295.1"/>
    </source>
</evidence>
<dbReference type="PANTHER" id="PTHR21198:SF7">
    <property type="entry name" value="ASPARTATE-GLUTAMATE RACEMASE FAMILY"/>
    <property type="match status" value="1"/>
</dbReference>
<dbReference type="InterPro" id="IPR015942">
    <property type="entry name" value="Asp/Glu/hydantoin_racemase"/>
</dbReference>
<dbReference type="InterPro" id="IPR004380">
    <property type="entry name" value="Asp_race"/>
</dbReference>
<organism evidence="3 4">
    <name type="scientific">Desulfuribacillus stibiiarsenatis</name>
    <dbReference type="NCBI Taxonomy" id="1390249"/>
    <lineage>
        <taxon>Bacteria</taxon>
        <taxon>Bacillati</taxon>
        <taxon>Bacillota</taxon>
        <taxon>Desulfuribacillia</taxon>
        <taxon>Desulfuribacillales</taxon>
        <taxon>Desulfuribacillaceae</taxon>
        <taxon>Desulfuribacillus</taxon>
    </lineage>
</organism>
<evidence type="ECO:0000256" key="1">
    <source>
        <dbReference type="ARBA" id="ARBA00007847"/>
    </source>
</evidence>
<reference evidence="3 4" key="1">
    <citation type="submission" date="2016-09" db="EMBL/GenBank/DDBJ databases">
        <title>Desulfuribacillus arsenicus sp. nov., an obligately anaerobic, dissimilatory arsenic- and antimonate-reducing bacterium isolated from anoxic sediments.</title>
        <authorList>
            <person name="Abin C.A."/>
            <person name="Hollibaugh J.T."/>
        </authorList>
    </citation>
    <scope>NUCLEOTIDE SEQUENCE [LARGE SCALE GENOMIC DNA]</scope>
    <source>
        <strain evidence="3 4">MLFW-2</strain>
    </source>
</reference>
<dbReference type="GO" id="GO:0047661">
    <property type="term" value="F:amino-acid racemase activity"/>
    <property type="evidence" value="ECO:0007669"/>
    <property type="project" value="InterPro"/>
</dbReference>
<dbReference type="Proteomes" id="UP000095255">
    <property type="component" value="Unassembled WGS sequence"/>
</dbReference>
<keyword evidence="2" id="KW-0413">Isomerase</keyword>
<proteinExistence type="inferred from homology"/>
<dbReference type="InterPro" id="IPR001920">
    <property type="entry name" value="Asp/Glu_race"/>
</dbReference>
<evidence type="ECO:0000256" key="2">
    <source>
        <dbReference type="ARBA" id="ARBA00023235"/>
    </source>
</evidence>
<comment type="similarity">
    <text evidence="1">Belongs to the aspartate/glutamate racemases family.</text>
</comment>
<name>A0A1E5L2D6_9FIRM</name>
<dbReference type="OrthoDB" id="9803739at2"/>
<comment type="caution">
    <text evidence="3">The sequence shown here is derived from an EMBL/GenBank/DDBJ whole genome shotgun (WGS) entry which is preliminary data.</text>
</comment>
<dbReference type="Pfam" id="PF01177">
    <property type="entry name" value="Asp_Glu_race"/>
    <property type="match status" value="1"/>
</dbReference>
<dbReference type="PROSITE" id="PS00924">
    <property type="entry name" value="ASP_GLU_RACEMASE_2"/>
    <property type="match status" value="1"/>
</dbReference>
<dbReference type="InterPro" id="IPR033134">
    <property type="entry name" value="Asp/Glu_racemase_AS_2"/>
</dbReference>
<dbReference type="PANTHER" id="PTHR21198">
    <property type="entry name" value="GLUTAMATE RACEMASE"/>
    <property type="match status" value="1"/>
</dbReference>
<evidence type="ECO:0000313" key="4">
    <source>
        <dbReference type="Proteomes" id="UP000095255"/>
    </source>
</evidence>
<dbReference type="STRING" id="1390249.BHU72_10805"/>
<accession>A0A1E5L2D6</accession>
<dbReference type="RefSeq" id="WP_069703278.1">
    <property type="nucleotide sequence ID" value="NZ_MJAT01000039.1"/>
</dbReference>
<dbReference type="SUPFAM" id="SSF53681">
    <property type="entry name" value="Aspartate/glutamate racemase"/>
    <property type="match status" value="2"/>
</dbReference>